<evidence type="ECO:0000259" key="1">
    <source>
        <dbReference type="PROSITE" id="PS50943"/>
    </source>
</evidence>
<dbReference type="GO" id="GO:0003677">
    <property type="term" value="F:DNA binding"/>
    <property type="evidence" value="ECO:0007669"/>
    <property type="project" value="UniProtKB-KW"/>
</dbReference>
<dbReference type="Proteomes" id="UP000245845">
    <property type="component" value="Unassembled WGS sequence"/>
</dbReference>
<dbReference type="RefSeq" id="WP_109729655.1">
    <property type="nucleotide sequence ID" value="NZ_QGDL01000001.1"/>
</dbReference>
<sequence length="145" mass="16477">MDERNNDFNFDFTPIGQAIMKNREARGMTREQLSGIIGYAPRHIQSIENEGKYPSIKLFIQLITMFDVSVDEYIFPNPVMDFKYDILKHPNVRLTADGGQPPYIHGEPTQAVATFVFDSTVPKDAVMLPAVSTSYELLSEEDLEE</sequence>
<reference evidence="2 3" key="1">
    <citation type="submission" date="2018-05" db="EMBL/GenBank/DDBJ databases">
        <title>The Hungate 1000. A catalogue of reference genomes from the rumen microbiome.</title>
        <authorList>
            <person name="Kelly W."/>
        </authorList>
    </citation>
    <scope>NUCLEOTIDE SEQUENCE [LARGE SCALE GENOMIC DNA]</scope>
    <source>
        <strain evidence="2 3">NLAE-zl-C242</strain>
    </source>
</reference>
<evidence type="ECO:0000313" key="2">
    <source>
        <dbReference type="EMBL" id="PWJ32315.1"/>
    </source>
</evidence>
<gene>
    <name evidence="2" type="ORF">A8806_101603</name>
</gene>
<dbReference type="SMART" id="SM00530">
    <property type="entry name" value="HTH_XRE"/>
    <property type="match status" value="1"/>
</dbReference>
<dbReference type="Pfam" id="PF01381">
    <property type="entry name" value="HTH_3"/>
    <property type="match status" value="1"/>
</dbReference>
<organism evidence="2 3">
    <name type="scientific">Faecalicatena orotica</name>
    <dbReference type="NCBI Taxonomy" id="1544"/>
    <lineage>
        <taxon>Bacteria</taxon>
        <taxon>Bacillati</taxon>
        <taxon>Bacillota</taxon>
        <taxon>Clostridia</taxon>
        <taxon>Lachnospirales</taxon>
        <taxon>Lachnospiraceae</taxon>
        <taxon>Faecalicatena</taxon>
    </lineage>
</organism>
<keyword evidence="2" id="KW-0238">DNA-binding</keyword>
<dbReference type="AlphaFoldDB" id="A0A2Y9BF02"/>
<dbReference type="CDD" id="cd00093">
    <property type="entry name" value="HTH_XRE"/>
    <property type="match status" value="1"/>
</dbReference>
<keyword evidence="3" id="KW-1185">Reference proteome</keyword>
<comment type="caution">
    <text evidence="2">The sequence shown here is derived from an EMBL/GenBank/DDBJ whole genome shotgun (WGS) entry which is preliminary data.</text>
</comment>
<evidence type="ECO:0000313" key="3">
    <source>
        <dbReference type="Proteomes" id="UP000245845"/>
    </source>
</evidence>
<dbReference type="InterPro" id="IPR010982">
    <property type="entry name" value="Lambda_DNA-bd_dom_sf"/>
</dbReference>
<accession>A0A2Y9BF02</accession>
<proteinExistence type="predicted"/>
<feature type="domain" description="HTH cro/C1-type" evidence="1">
    <location>
        <begin position="23"/>
        <end position="73"/>
    </location>
</feature>
<dbReference type="EMBL" id="QGDL01000001">
    <property type="protein sequence ID" value="PWJ32315.1"/>
    <property type="molecule type" value="Genomic_DNA"/>
</dbReference>
<dbReference type="Gene3D" id="1.10.260.40">
    <property type="entry name" value="lambda repressor-like DNA-binding domains"/>
    <property type="match status" value="1"/>
</dbReference>
<dbReference type="PROSITE" id="PS50943">
    <property type="entry name" value="HTH_CROC1"/>
    <property type="match status" value="1"/>
</dbReference>
<dbReference type="SUPFAM" id="SSF47413">
    <property type="entry name" value="lambda repressor-like DNA-binding domains"/>
    <property type="match status" value="1"/>
</dbReference>
<protein>
    <submittedName>
        <fullName evidence="2">DNA-binding XRE family transcriptional regulator</fullName>
    </submittedName>
</protein>
<dbReference type="InterPro" id="IPR001387">
    <property type="entry name" value="Cro/C1-type_HTH"/>
</dbReference>
<name>A0A2Y9BF02_9FIRM</name>
<dbReference type="OrthoDB" id="9795511at2"/>